<gene>
    <name evidence="17" type="ORF">O3G_MSEX010438</name>
</gene>
<dbReference type="GO" id="GO:0031369">
    <property type="term" value="F:translation initiation factor binding"/>
    <property type="evidence" value="ECO:0007669"/>
    <property type="project" value="TreeGrafter"/>
</dbReference>
<evidence type="ECO:0000256" key="16">
    <source>
        <dbReference type="SAM" id="Coils"/>
    </source>
</evidence>
<evidence type="ECO:0000256" key="7">
    <source>
        <dbReference type="ARBA" id="ARBA00022927"/>
    </source>
</evidence>
<reference evidence="17" key="1">
    <citation type="journal article" date="2016" name="Insect Biochem. Mol. Biol.">
        <title>Multifaceted biological insights from a draft genome sequence of the tobacco hornworm moth, Manduca sexta.</title>
        <authorList>
            <person name="Kanost M.R."/>
            <person name="Arrese E.L."/>
            <person name="Cao X."/>
            <person name="Chen Y.R."/>
            <person name="Chellapilla S."/>
            <person name="Goldsmith M.R."/>
            <person name="Grosse-Wilde E."/>
            <person name="Heckel D.G."/>
            <person name="Herndon N."/>
            <person name="Jiang H."/>
            <person name="Papanicolaou A."/>
            <person name="Qu J."/>
            <person name="Soulages J.L."/>
            <person name="Vogel H."/>
            <person name="Walters J."/>
            <person name="Waterhouse R.M."/>
            <person name="Ahn S.J."/>
            <person name="Almeida F.C."/>
            <person name="An C."/>
            <person name="Aqrawi P."/>
            <person name="Bretschneider A."/>
            <person name="Bryant W.B."/>
            <person name="Bucks S."/>
            <person name="Chao H."/>
            <person name="Chevignon G."/>
            <person name="Christen J.M."/>
            <person name="Clarke D.F."/>
            <person name="Dittmer N.T."/>
            <person name="Ferguson L.C.F."/>
            <person name="Garavelou S."/>
            <person name="Gordon K.H.J."/>
            <person name="Gunaratna R.T."/>
            <person name="Han Y."/>
            <person name="Hauser F."/>
            <person name="He Y."/>
            <person name="Heidel-Fischer H."/>
            <person name="Hirsh A."/>
            <person name="Hu Y."/>
            <person name="Jiang H."/>
            <person name="Kalra D."/>
            <person name="Klinner C."/>
            <person name="Konig C."/>
            <person name="Kovar C."/>
            <person name="Kroll A.R."/>
            <person name="Kuwar S.S."/>
            <person name="Lee S.L."/>
            <person name="Lehman R."/>
            <person name="Li K."/>
            <person name="Li Z."/>
            <person name="Liang H."/>
            <person name="Lovelace S."/>
            <person name="Lu Z."/>
            <person name="Mansfield J.H."/>
            <person name="McCulloch K.J."/>
            <person name="Mathew T."/>
            <person name="Morton B."/>
            <person name="Muzny D.M."/>
            <person name="Neunemann D."/>
            <person name="Ongeri F."/>
            <person name="Pauchet Y."/>
            <person name="Pu L.L."/>
            <person name="Pyrousis I."/>
            <person name="Rao X.J."/>
            <person name="Redding A."/>
            <person name="Roesel C."/>
            <person name="Sanchez-Gracia A."/>
            <person name="Schaack S."/>
            <person name="Shukla A."/>
            <person name="Tetreau G."/>
            <person name="Wang Y."/>
            <person name="Xiong G.H."/>
            <person name="Traut W."/>
            <person name="Walsh T.K."/>
            <person name="Worley K.C."/>
            <person name="Wu D."/>
            <person name="Wu W."/>
            <person name="Wu Y.Q."/>
            <person name="Zhang X."/>
            <person name="Zou Z."/>
            <person name="Zucker H."/>
            <person name="Briscoe A.D."/>
            <person name="Burmester T."/>
            <person name="Clem R.J."/>
            <person name="Feyereisen R."/>
            <person name="Grimmelikhuijzen C.J.P."/>
            <person name="Hamodrakas S.J."/>
            <person name="Hansson B.S."/>
            <person name="Huguet E."/>
            <person name="Jermiin L.S."/>
            <person name="Lan Q."/>
            <person name="Lehman H.K."/>
            <person name="Lorenzen M."/>
            <person name="Merzendorfer H."/>
            <person name="Michalopoulos I."/>
            <person name="Morton D.B."/>
            <person name="Muthukrishnan S."/>
            <person name="Oakeshott J.G."/>
            <person name="Palmer W."/>
            <person name="Park Y."/>
            <person name="Passarelli A.L."/>
            <person name="Rozas J."/>
            <person name="Schwartz L.M."/>
            <person name="Smith W."/>
            <person name="Southgate A."/>
            <person name="Vilcinskas A."/>
            <person name="Vogt R."/>
            <person name="Wang P."/>
            <person name="Werren J."/>
            <person name="Yu X.Q."/>
            <person name="Zhou J.J."/>
            <person name="Brown S.J."/>
            <person name="Scherer S.E."/>
            <person name="Richards S."/>
            <person name="Blissard G.W."/>
        </authorList>
    </citation>
    <scope>NUCLEOTIDE SEQUENCE</scope>
</reference>
<dbReference type="Gene3D" id="1.25.40.510">
    <property type="entry name" value="GLE1-like"/>
    <property type="match status" value="1"/>
</dbReference>
<evidence type="ECO:0000256" key="10">
    <source>
        <dbReference type="ARBA" id="ARBA00023132"/>
    </source>
</evidence>
<keyword evidence="4" id="KW-0813">Transport</keyword>
<name>A0A921ZJA5_MANSE</name>
<keyword evidence="6" id="KW-0509">mRNA transport</keyword>
<keyword evidence="7" id="KW-0653">Protein transport</keyword>
<dbReference type="GO" id="GO:0016973">
    <property type="term" value="P:poly(A)+ mRNA export from nucleus"/>
    <property type="evidence" value="ECO:0007669"/>
    <property type="project" value="InterPro"/>
</dbReference>
<keyword evidence="9 16" id="KW-0175">Coiled coil</keyword>
<protein>
    <recommendedName>
        <fullName evidence="13">mRNA export factor GLE1</fullName>
    </recommendedName>
    <alternativeName>
        <fullName evidence="15">GLE1 RNA export mediator</fullName>
    </alternativeName>
    <alternativeName>
        <fullName evidence="14">Nucleoporin GLE1</fullName>
    </alternativeName>
</protein>
<comment type="subcellular location">
    <subcellularLocation>
        <location evidence="1">Cytoplasm</location>
    </subcellularLocation>
    <subcellularLocation>
        <location evidence="2">Nucleus</location>
        <location evidence="2">Nuclear pore complex</location>
    </subcellularLocation>
</comment>
<comment type="caution">
    <text evidence="17">The sequence shown here is derived from an EMBL/GenBank/DDBJ whole genome shotgun (WGS) entry which is preliminary data.</text>
</comment>
<evidence type="ECO:0000256" key="6">
    <source>
        <dbReference type="ARBA" id="ARBA00022816"/>
    </source>
</evidence>
<evidence type="ECO:0000256" key="13">
    <source>
        <dbReference type="ARBA" id="ARBA00026227"/>
    </source>
</evidence>
<evidence type="ECO:0000256" key="12">
    <source>
        <dbReference type="ARBA" id="ARBA00024680"/>
    </source>
</evidence>
<dbReference type="EMBL" id="JH668554">
    <property type="protein sequence ID" value="KAG6457682.1"/>
    <property type="molecule type" value="Genomic_DNA"/>
</dbReference>
<accession>A0A921ZJA5</accession>
<keyword evidence="18" id="KW-1185">Reference proteome</keyword>
<keyword evidence="5" id="KW-0963">Cytoplasm</keyword>
<dbReference type="Proteomes" id="UP000791440">
    <property type="component" value="Unassembled WGS sequence"/>
</dbReference>
<evidence type="ECO:0000256" key="9">
    <source>
        <dbReference type="ARBA" id="ARBA00023054"/>
    </source>
</evidence>
<evidence type="ECO:0000256" key="3">
    <source>
        <dbReference type="ARBA" id="ARBA00011056"/>
    </source>
</evidence>
<dbReference type="GO" id="GO:0005737">
    <property type="term" value="C:cytoplasm"/>
    <property type="evidence" value="ECO:0007669"/>
    <property type="project" value="UniProtKB-SubCell"/>
</dbReference>
<dbReference type="AlphaFoldDB" id="A0A921ZJA5"/>
<evidence type="ECO:0000313" key="17">
    <source>
        <dbReference type="EMBL" id="KAG6457682.1"/>
    </source>
</evidence>
<dbReference type="GO" id="GO:0000822">
    <property type="term" value="F:inositol hexakisphosphate binding"/>
    <property type="evidence" value="ECO:0007669"/>
    <property type="project" value="TreeGrafter"/>
</dbReference>
<comment type="similarity">
    <text evidence="3">Belongs to the GLE1 family.</text>
</comment>
<proteinExistence type="inferred from homology"/>
<dbReference type="PANTHER" id="PTHR12960">
    <property type="entry name" value="GLE-1-RELATED"/>
    <property type="match status" value="1"/>
</dbReference>
<feature type="coiled-coil region" evidence="16">
    <location>
        <begin position="291"/>
        <end position="328"/>
    </location>
</feature>
<evidence type="ECO:0000256" key="4">
    <source>
        <dbReference type="ARBA" id="ARBA00022448"/>
    </source>
</evidence>
<comment type="function">
    <text evidence="12">Required for the export of mRNAs containing poly(A) tails from the nucleus into the cytoplasm. May be involved in the terminal step of the mRNA transport through the nuclear pore complex (NPC).</text>
</comment>
<evidence type="ECO:0000256" key="2">
    <source>
        <dbReference type="ARBA" id="ARBA00004567"/>
    </source>
</evidence>
<keyword evidence="11" id="KW-0539">Nucleus</keyword>
<reference evidence="17" key="2">
    <citation type="submission" date="2020-12" db="EMBL/GenBank/DDBJ databases">
        <authorList>
            <person name="Kanost M."/>
        </authorList>
    </citation>
    <scope>NUCLEOTIDE SEQUENCE</scope>
</reference>
<dbReference type="GO" id="GO:0005543">
    <property type="term" value="F:phospholipid binding"/>
    <property type="evidence" value="ECO:0007669"/>
    <property type="project" value="TreeGrafter"/>
</dbReference>
<evidence type="ECO:0000256" key="5">
    <source>
        <dbReference type="ARBA" id="ARBA00022490"/>
    </source>
</evidence>
<evidence type="ECO:0000256" key="15">
    <source>
        <dbReference type="ARBA" id="ARBA00030897"/>
    </source>
</evidence>
<keyword evidence="10" id="KW-0906">Nuclear pore complex</keyword>
<evidence type="ECO:0000256" key="1">
    <source>
        <dbReference type="ARBA" id="ARBA00004496"/>
    </source>
</evidence>
<keyword evidence="8" id="KW-0811">Translocation</keyword>
<dbReference type="InterPro" id="IPR038506">
    <property type="entry name" value="GLE1-like_sf"/>
</dbReference>
<dbReference type="Pfam" id="PF07817">
    <property type="entry name" value="GLE1"/>
    <property type="match status" value="1"/>
</dbReference>
<sequence>MDSSLNSTLNTTYNDYSGPDFVKSPSKICNVSLSEALSGFEKLRISALTKAAEISPLVKEVTIGPKSPLKKDFTREVRQQSPVKHDNISEDILIEDKLKDDLRYTLIMKEYEAQLQERSEIMFRNLVEKVLCKRAETMSNFFKKQSEQCERRAMEVRARKLQLQKELQMNDNLFVLEKAKLDEQKSCTVVNRQTIDNMNKILEEQNKATARFASITDSHTKILICYNEITNLLNTEPLAKQVCDKFIQSINTVVGNISIIMDLCKNAAITDKEVKKAEGLSSNLDNIRKMIVEEIESIKQQELANKQKEEEEKRIRQAQEKAAQDAQAAEIAAAQKAASEQAKKSGPVFYSAKNYAYYKDLSDFLNQYEGQYKGLLEDVKMKKFRFDCQKAVNTPVNALSSVSGLHMKDKYDKLYKLLKGERVQVLDIYVRATEHTQGLAYCTALLAKKIVRQGDLLVSSNPEAAFPLAAVTAALWSQFPEFGILLEANFHRSCPYLVPMLLPQKEGQTDKEFYMSRGYTYSEDGVVEKQDKFLRRMSGIFRLFCAIWIAKMPRFITVPNPHGLQHGWQWLASFVNLRPEPDICATLLHDFFAVCGSEFMKYYGKQFTKIIQLISTDYLTILQNIDEGGPKTRLEVFLQNVLKTGHIDPPSGLLQPNTW</sequence>
<evidence type="ECO:0000256" key="8">
    <source>
        <dbReference type="ARBA" id="ARBA00023010"/>
    </source>
</evidence>
<evidence type="ECO:0000313" key="18">
    <source>
        <dbReference type="Proteomes" id="UP000791440"/>
    </source>
</evidence>
<dbReference type="PANTHER" id="PTHR12960:SF0">
    <property type="entry name" value="MRNA EXPORT FACTOR GLE1"/>
    <property type="match status" value="1"/>
</dbReference>
<evidence type="ECO:0000256" key="11">
    <source>
        <dbReference type="ARBA" id="ARBA00023242"/>
    </source>
</evidence>
<dbReference type="GO" id="GO:0044614">
    <property type="term" value="C:nuclear pore cytoplasmic filaments"/>
    <property type="evidence" value="ECO:0007669"/>
    <property type="project" value="TreeGrafter"/>
</dbReference>
<dbReference type="GO" id="GO:0015031">
    <property type="term" value="P:protein transport"/>
    <property type="evidence" value="ECO:0007669"/>
    <property type="project" value="UniProtKB-KW"/>
</dbReference>
<dbReference type="InterPro" id="IPR012476">
    <property type="entry name" value="GLE1"/>
</dbReference>
<dbReference type="FunFam" id="1.25.40.510:FF:000001">
    <property type="entry name" value="Nucleoporin GLE1 isoform 1"/>
    <property type="match status" value="1"/>
</dbReference>
<evidence type="ECO:0000256" key="14">
    <source>
        <dbReference type="ARBA" id="ARBA00029983"/>
    </source>
</evidence>
<organism evidence="17 18">
    <name type="scientific">Manduca sexta</name>
    <name type="common">Tobacco hawkmoth</name>
    <name type="synonym">Tobacco hornworm</name>
    <dbReference type="NCBI Taxonomy" id="7130"/>
    <lineage>
        <taxon>Eukaryota</taxon>
        <taxon>Metazoa</taxon>
        <taxon>Ecdysozoa</taxon>
        <taxon>Arthropoda</taxon>
        <taxon>Hexapoda</taxon>
        <taxon>Insecta</taxon>
        <taxon>Pterygota</taxon>
        <taxon>Neoptera</taxon>
        <taxon>Endopterygota</taxon>
        <taxon>Lepidoptera</taxon>
        <taxon>Glossata</taxon>
        <taxon>Ditrysia</taxon>
        <taxon>Bombycoidea</taxon>
        <taxon>Sphingidae</taxon>
        <taxon>Sphinginae</taxon>
        <taxon>Sphingini</taxon>
        <taxon>Manduca</taxon>
    </lineage>
</organism>